<feature type="region of interest" description="Disordered" evidence="5">
    <location>
        <begin position="181"/>
        <end position="202"/>
    </location>
</feature>
<dbReference type="InterPro" id="IPR046399">
    <property type="entry name" value="RNApol_Rpo7"/>
</dbReference>
<dbReference type="GO" id="GO:0000428">
    <property type="term" value="C:DNA-directed RNA polymerase complex"/>
    <property type="evidence" value="ECO:0007669"/>
    <property type="project" value="UniProtKB-KW"/>
</dbReference>
<evidence type="ECO:0000256" key="1">
    <source>
        <dbReference type="ARBA" id="ARBA00009307"/>
    </source>
</evidence>
<comment type="caution">
    <text evidence="7">The sequence shown here is derived from an EMBL/GenBank/DDBJ whole genome shotgun (WGS) entry which is preliminary data.</text>
</comment>
<keyword evidence="4 7" id="KW-0548">Nucleotidyltransferase</keyword>
<accession>A0A7K4BZA5</accession>
<comment type="domain">
    <text evidence="4">Forms 2 domains with an elongated structure; Rpo4 packs into the hinge region between the 2 domains.</text>
</comment>
<feature type="compositionally biased region" description="Basic residues" evidence="5">
    <location>
        <begin position="183"/>
        <end position="194"/>
    </location>
</feature>
<dbReference type="CDD" id="cd04460">
    <property type="entry name" value="S1_RpoE"/>
    <property type="match status" value="1"/>
</dbReference>
<evidence type="ECO:0000256" key="2">
    <source>
        <dbReference type="ARBA" id="ARBA00022478"/>
    </source>
</evidence>
<feature type="domain" description="S1 motif" evidence="6">
    <location>
        <begin position="82"/>
        <end position="165"/>
    </location>
</feature>
<dbReference type="PROSITE" id="PS50126">
    <property type="entry name" value="S1"/>
    <property type="match status" value="1"/>
</dbReference>
<dbReference type="InterPro" id="IPR036898">
    <property type="entry name" value="RNA_pol_Rpb7-like_N_sf"/>
</dbReference>
<dbReference type="HAMAP" id="MF_00865">
    <property type="entry name" value="RNApol_arch_Rpo7"/>
    <property type="match status" value="1"/>
</dbReference>
<evidence type="ECO:0000256" key="3">
    <source>
        <dbReference type="ARBA" id="ARBA00023163"/>
    </source>
</evidence>
<sequence length="202" mass="22548">MFYKTKIVDKVRVPPKKLGGNLKESLLEICREDFEGRIKDEYGVIIAITGIGKIGDGHVIPGDGAAYYESEIEMLTYKPHIQEVVRGTITEVTEFGAFVRIGPIEGLIHVSQLMDDYINYDSKLPGFVGKKTDKKIVVDDNILARIVTISLKGDVSSSKIGLTMRQPFLGKPEWERIDEKAAKKANKKEGKKGKIKEVVLKK</sequence>
<evidence type="ECO:0000259" key="6">
    <source>
        <dbReference type="PROSITE" id="PS50126"/>
    </source>
</evidence>
<dbReference type="NCBIfam" id="NF006333">
    <property type="entry name" value="PRK08563.1"/>
    <property type="match status" value="1"/>
</dbReference>
<dbReference type="InterPro" id="IPR012340">
    <property type="entry name" value="NA-bd_OB-fold"/>
</dbReference>
<keyword evidence="3 4" id="KW-0804">Transcription</keyword>
<dbReference type="InterPro" id="IPR045113">
    <property type="entry name" value="Rpb7-like"/>
</dbReference>
<dbReference type="NCBIfam" id="TIGR00448">
    <property type="entry name" value="rpoE"/>
    <property type="match status" value="1"/>
</dbReference>
<keyword evidence="4 7" id="KW-0808">Transferase</keyword>
<comment type="function">
    <text evidence="4">DNA-dependent RNA polymerase (RNAP) catalyzes the transcription of DNA into RNA using the four ribonucleoside triphosphates as substrates.</text>
</comment>
<dbReference type="SUPFAM" id="SSF50249">
    <property type="entry name" value="Nucleic acid-binding proteins"/>
    <property type="match status" value="1"/>
</dbReference>
<comment type="similarity">
    <text evidence="1 4">Belongs to the eukaryotic RPB7/RPC8 RNA polymerase subunit family.</text>
</comment>
<comment type="catalytic activity">
    <reaction evidence="4">
        <text>RNA(n) + a ribonucleoside 5'-triphosphate = RNA(n+1) + diphosphate</text>
        <dbReference type="Rhea" id="RHEA:21248"/>
        <dbReference type="Rhea" id="RHEA-COMP:14527"/>
        <dbReference type="Rhea" id="RHEA-COMP:17342"/>
        <dbReference type="ChEBI" id="CHEBI:33019"/>
        <dbReference type="ChEBI" id="CHEBI:61557"/>
        <dbReference type="ChEBI" id="CHEBI:140395"/>
        <dbReference type="EC" id="2.7.7.6"/>
    </reaction>
</comment>
<dbReference type="SMART" id="SM00316">
    <property type="entry name" value="S1"/>
    <property type="match status" value="1"/>
</dbReference>
<reference evidence="7 8" key="1">
    <citation type="journal article" date="2020" name="Biotechnol. Biofuels">
        <title>New insights from the biogas microbiome by comprehensive genome-resolved metagenomics of nearly 1600 species originating from multiple anaerobic digesters.</title>
        <authorList>
            <person name="Campanaro S."/>
            <person name="Treu L."/>
            <person name="Rodriguez-R L.M."/>
            <person name="Kovalovszki A."/>
            <person name="Ziels R.M."/>
            <person name="Maus I."/>
            <person name="Zhu X."/>
            <person name="Kougias P.G."/>
            <person name="Basile A."/>
            <person name="Luo G."/>
            <person name="Schluter A."/>
            <person name="Konstantinidis K.T."/>
            <person name="Angelidaki I."/>
        </authorList>
    </citation>
    <scope>NUCLEOTIDE SEQUENCE [LARGE SCALE GENOMIC DNA]</scope>
    <source>
        <strain evidence="7">AS22ysBPME_79</strain>
    </source>
</reference>
<keyword evidence="4" id="KW-0963">Cytoplasm</keyword>
<proteinExistence type="inferred from homology"/>
<evidence type="ECO:0000313" key="8">
    <source>
        <dbReference type="Proteomes" id="UP000526302"/>
    </source>
</evidence>
<dbReference type="AlphaFoldDB" id="A0A7K4BZA5"/>
<dbReference type="GO" id="GO:0003677">
    <property type="term" value="F:DNA binding"/>
    <property type="evidence" value="ECO:0007669"/>
    <property type="project" value="InterPro"/>
</dbReference>
<dbReference type="Gene3D" id="3.30.1490.120">
    <property type="entry name" value="RNA polymerase Rpb7-like, N-terminal domain"/>
    <property type="match status" value="1"/>
</dbReference>
<dbReference type="EC" id="2.7.7.6" evidence="4"/>
<dbReference type="InterPro" id="IPR004519">
    <property type="entry name" value="RNAP_E/RPC8"/>
</dbReference>
<dbReference type="InterPro" id="IPR005576">
    <property type="entry name" value="Rpb7-like_N"/>
</dbReference>
<dbReference type="Pfam" id="PF00575">
    <property type="entry name" value="S1"/>
    <property type="match status" value="1"/>
</dbReference>
<name>A0A7K4BZA5_9ARCH</name>
<dbReference type="GO" id="GO:0003899">
    <property type="term" value="F:DNA-directed RNA polymerase activity"/>
    <property type="evidence" value="ECO:0007669"/>
    <property type="project" value="UniProtKB-UniRule"/>
</dbReference>
<keyword evidence="2 4" id="KW-0240">DNA-directed RNA polymerase</keyword>
<dbReference type="SUPFAM" id="SSF88798">
    <property type="entry name" value="N-terminal, heterodimerisation domain of RBP7 (RpoE)"/>
    <property type="match status" value="1"/>
</dbReference>
<comment type="subcellular location">
    <subcellularLocation>
        <location evidence="4">Cytoplasm</location>
    </subcellularLocation>
</comment>
<evidence type="ECO:0000256" key="4">
    <source>
        <dbReference type="HAMAP-Rule" id="MF_00865"/>
    </source>
</evidence>
<evidence type="ECO:0000313" key="7">
    <source>
        <dbReference type="EMBL" id="NMA44573.1"/>
    </source>
</evidence>
<dbReference type="GO" id="GO:0006352">
    <property type="term" value="P:DNA-templated transcription initiation"/>
    <property type="evidence" value="ECO:0007669"/>
    <property type="project" value="InterPro"/>
</dbReference>
<dbReference type="PANTHER" id="PTHR12709">
    <property type="entry name" value="DNA-DIRECTED RNA POLYMERASE II, III"/>
    <property type="match status" value="1"/>
</dbReference>
<dbReference type="InterPro" id="IPR003029">
    <property type="entry name" value="S1_domain"/>
</dbReference>
<protein>
    <recommendedName>
        <fullName evidence="4">DNA-directed RNA polymerase subunit Rpo7</fullName>
        <ecNumber evidence="4">2.7.7.6</ecNumber>
    </recommendedName>
    <alternativeName>
        <fullName evidence="4">DNA-directed RNA polymerase subunit E</fullName>
    </alternativeName>
</protein>
<dbReference type="Proteomes" id="UP000526302">
    <property type="component" value="Unassembled WGS sequence"/>
</dbReference>
<dbReference type="PANTHER" id="PTHR12709:SF4">
    <property type="entry name" value="DNA-DIRECTED RNA POLYMERASE II SUBUNIT RPB7"/>
    <property type="match status" value="1"/>
</dbReference>
<dbReference type="EMBL" id="JAAZKV010000018">
    <property type="protein sequence ID" value="NMA44573.1"/>
    <property type="molecule type" value="Genomic_DNA"/>
</dbReference>
<dbReference type="GO" id="GO:0005737">
    <property type="term" value="C:cytoplasm"/>
    <property type="evidence" value="ECO:0007669"/>
    <property type="project" value="UniProtKB-SubCell"/>
</dbReference>
<dbReference type="Pfam" id="PF03876">
    <property type="entry name" value="SHS2_Rpb7-N"/>
    <property type="match status" value="1"/>
</dbReference>
<organism evidence="7 8">
    <name type="scientific">Candidatus Iainarchaeum sp</name>
    <dbReference type="NCBI Taxonomy" id="3101447"/>
    <lineage>
        <taxon>Archaea</taxon>
        <taxon>Candidatus Iainarchaeota</taxon>
        <taxon>Candidatus Iainarchaeia</taxon>
        <taxon>Candidatus Iainarchaeales</taxon>
        <taxon>Candidatus Iainarchaeaceae</taxon>
        <taxon>Candidatus Iainarchaeum</taxon>
    </lineage>
</organism>
<comment type="subunit">
    <text evidence="4">Part of the RNA polymerase complex. Forms a stalk with Rpo4 that extends from the main structure.</text>
</comment>
<evidence type="ECO:0000256" key="5">
    <source>
        <dbReference type="SAM" id="MobiDB-lite"/>
    </source>
</evidence>
<gene>
    <name evidence="4" type="primary">rpo7</name>
    <name evidence="4" type="synonym">rpoE</name>
    <name evidence="7" type="ORF">GX950_02070</name>
</gene>
<dbReference type="Gene3D" id="2.40.50.140">
    <property type="entry name" value="Nucleic acid-binding proteins"/>
    <property type="match status" value="1"/>
</dbReference>